<name>A0A518HDQ5_9BACT</name>
<reference evidence="2 3" key="1">
    <citation type="submission" date="2019-02" db="EMBL/GenBank/DDBJ databases">
        <title>Deep-cultivation of Planctomycetes and their phenomic and genomic characterization uncovers novel biology.</title>
        <authorList>
            <person name="Wiegand S."/>
            <person name="Jogler M."/>
            <person name="Boedeker C."/>
            <person name="Pinto D."/>
            <person name="Vollmers J."/>
            <person name="Rivas-Marin E."/>
            <person name="Kohn T."/>
            <person name="Peeters S.H."/>
            <person name="Heuer A."/>
            <person name="Rast P."/>
            <person name="Oberbeckmann S."/>
            <person name="Bunk B."/>
            <person name="Jeske O."/>
            <person name="Meyerdierks A."/>
            <person name="Storesund J.E."/>
            <person name="Kallscheuer N."/>
            <person name="Luecker S."/>
            <person name="Lage O.M."/>
            <person name="Pohl T."/>
            <person name="Merkel B.J."/>
            <person name="Hornburger P."/>
            <person name="Mueller R.-W."/>
            <person name="Bruemmer F."/>
            <person name="Labrenz M."/>
            <person name="Spormann A.M."/>
            <person name="Op den Camp H."/>
            <person name="Overmann J."/>
            <person name="Amann R."/>
            <person name="Jetten M.S.M."/>
            <person name="Mascher T."/>
            <person name="Medema M.H."/>
            <person name="Devos D.P."/>
            <person name="Kaster A.-K."/>
            <person name="Ovreas L."/>
            <person name="Rohde M."/>
            <person name="Galperin M.Y."/>
            <person name="Jogler C."/>
        </authorList>
    </citation>
    <scope>NUCLEOTIDE SEQUENCE [LARGE SCALE GENOMIC DNA]</scope>
    <source>
        <strain evidence="2 3">ElP</strain>
    </source>
</reference>
<evidence type="ECO:0000313" key="2">
    <source>
        <dbReference type="EMBL" id="QDV38985.1"/>
    </source>
</evidence>
<dbReference type="EMBL" id="CP036426">
    <property type="protein sequence ID" value="QDV38985.1"/>
    <property type="molecule type" value="Genomic_DNA"/>
</dbReference>
<keyword evidence="3" id="KW-1185">Reference proteome</keyword>
<feature type="region of interest" description="Disordered" evidence="1">
    <location>
        <begin position="1"/>
        <end position="30"/>
    </location>
</feature>
<evidence type="ECO:0000256" key="1">
    <source>
        <dbReference type="SAM" id="MobiDB-lite"/>
    </source>
</evidence>
<dbReference type="KEGG" id="tpla:ElP_69460"/>
<dbReference type="RefSeq" id="WP_145277910.1">
    <property type="nucleotide sequence ID" value="NZ_CP036426.1"/>
</dbReference>
<accession>A0A518HDQ5</accession>
<organism evidence="2 3">
    <name type="scientific">Tautonia plasticadhaerens</name>
    <dbReference type="NCBI Taxonomy" id="2527974"/>
    <lineage>
        <taxon>Bacteria</taxon>
        <taxon>Pseudomonadati</taxon>
        <taxon>Planctomycetota</taxon>
        <taxon>Planctomycetia</taxon>
        <taxon>Isosphaerales</taxon>
        <taxon>Isosphaeraceae</taxon>
        <taxon>Tautonia</taxon>
    </lineage>
</organism>
<dbReference type="Proteomes" id="UP000317835">
    <property type="component" value="Chromosome"/>
</dbReference>
<proteinExistence type="predicted"/>
<dbReference type="AlphaFoldDB" id="A0A518HDQ5"/>
<sequence length="100" mass="10140">MRLPLQAPGIDRASARPPSARASPGGHVGPSRRYMVTGMAVCRKGANVLWTADDTVCVANTHAGCTAAKNQAVTTHAAQCTQAGGAITQSTHPCGVGDPC</sequence>
<feature type="compositionally biased region" description="Low complexity" evidence="1">
    <location>
        <begin position="15"/>
        <end position="24"/>
    </location>
</feature>
<evidence type="ECO:0000313" key="3">
    <source>
        <dbReference type="Proteomes" id="UP000317835"/>
    </source>
</evidence>
<gene>
    <name evidence="2" type="ORF">ElP_69460</name>
</gene>
<protein>
    <submittedName>
        <fullName evidence="2">Uncharacterized protein</fullName>
    </submittedName>
</protein>